<accession>A0ABW6III3</accession>
<evidence type="ECO:0000313" key="1">
    <source>
        <dbReference type="EMBL" id="MFE4107395.1"/>
    </source>
</evidence>
<reference evidence="1 2" key="1">
    <citation type="submission" date="2024-10" db="EMBL/GenBank/DDBJ databases">
        <authorList>
            <person name="Ratan Roy A."/>
            <person name="Morales Sandoval P.H."/>
            <person name="De Los Santos Villalobos S."/>
            <person name="Chakraborty S."/>
            <person name="Mukherjee J."/>
        </authorList>
    </citation>
    <scope>NUCLEOTIDE SEQUENCE [LARGE SCALE GENOMIC DNA]</scope>
    <source>
        <strain evidence="1 2">S1</strain>
    </source>
</reference>
<proteinExistence type="predicted"/>
<protein>
    <submittedName>
        <fullName evidence="1">Uncharacterized protein</fullName>
    </submittedName>
</protein>
<dbReference type="EMBL" id="JBHZOL010000086">
    <property type="protein sequence ID" value="MFE4107395.1"/>
    <property type="molecule type" value="Genomic_DNA"/>
</dbReference>
<keyword evidence="2" id="KW-1185">Reference proteome</keyword>
<name>A0ABW6III3_9CYAN</name>
<sequence>MFEPIAAGIVAFVLFVWSVEMLGGGEKQGKPGWLPLPTWLFSKPKKPPATEEAFGKAFKAIIKEAINDAKGGK</sequence>
<comment type="caution">
    <text evidence="1">The sequence shown here is derived from an EMBL/GenBank/DDBJ whole genome shotgun (WGS) entry which is preliminary data.</text>
</comment>
<dbReference type="Proteomes" id="UP001600165">
    <property type="component" value="Unassembled WGS sequence"/>
</dbReference>
<dbReference type="RefSeq" id="WP_377966064.1">
    <property type="nucleotide sequence ID" value="NZ_JBHZOL010000086.1"/>
</dbReference>
<gene>
    <name evidence="1" type="ORF">ACFVKH_13970</name>
</gene>
<evidence type="ECO:0000313" key="2">
    <source>
        <dbReference type="Proteomes" id="UP001600165"/>
    </source>
</evidence>
<organism evidence="1 2">
    <name type="scientific">Almyronema epifaneia S1</name>
    <dbReference type="NCBI Taxonomy" id="2991925"/>
    <lineage>
        <taxon>Bacteria</taxon>
        <taxon>Bacillati</taxon>
        <taxon>Cyanobacteriota</taxon>
        <taxon>Cyanophyceae</taxon>
        <taxon>Nodosilineales</taxon>
        <taxon>Nodosilineaceae</taxon>
        <taxon>Almyronema</taxon>
        <taxon>Almyronema epifaneia</taxon>
    </lineage>
</organism>